<gene>
    <name evidence="1" type="ORF">I8Y58_002470</name>
</gene>
<comment type="caution">
    <text evidence="1">The sequence shown here is derived from an EMBL/GenBank/DDBJ whole genome shotgun (WGS) entry which is preliminary data.</text>
</comment>
<evidence type="ECO:0000313" key="1">
    <source>
        <dbReference type="EMBL" id="HAT1597231.1"/>
    </source>
</evidence>
<protein>
    <submittedName>
        <fullName evidence="1">Uncharacterized protein</fullName>
    </submittedName>
</protein>
<accession>A0AAN5KSR3</accession>
<dbReference type="EMBL" id="DACSEI010000030">
    <property type="protein sequence ID" value="HAT1597231.1"/>
    <property type="molecule type" value="Genomic_DNA"/>
</dbReference>
<name>A0AAN5KSR3_LEGPN</name>
<dbReference type="AlphaFoldDB" id="A0AAN5KSR3"/>
<reference evidence="1" key="1">
    <citation type="journal article" date="2018" name="Genome Biol.">
        <title>SKESA: strategic k-mer extension for scrupulous assemblies.</title>
        <authorList>
            <person name="Souvorov A."/>
            <person name="Agarwala R."/>
            <person name="Lipman D.J."/>
        </authorList>
    </citation>
    <scope>NUCLEOTIDE SEQUENCE</scope>
    <source>
        <strain evidence="1">D3612</strain>
    </source>
</reference>
<reference evidence="1" key="2">
    <citation type="submission" date="2020-11" db="EMBL/GenBank/DDBJ databases">
        <authorList>
            <consortium name="NCBI Pathogen Detection Project"/>
        </authorList>
    </citation>
    <scope>NUCLEOTIDE SEQUENCE</scope>
    <source>
        <strain evidence="1">D3612</strain>
    </source>
</reference>
<dbReference type="Proteomes" id="UP000861567">
    <property type="component" value="Unassembled WGS sequence"/>
</dbReference>
<proteinExistence type="predicted"/>
<sequence length="451" mass="52256">MPQNTKIKIQDLIVLGSGEKPPRFYEHPKHPAKTQVKRLIEAIGTLITFADDRHKKDNYDNGKLRENCSNNITRLATNEFFFYSQIPLTIQQFTEIQEATYRQAQTTPQNIYLVLGTFAIQVPKEGSRIPWLLNVLVHVECGSKPKFNFYIKNYPDFRDERYKNPNIFYYLAKKDFETTMTPFPKVKISFGGEDHDLSFNNVFICETLGGGKFFSCVDICRDHTARLARNNLAKTIQKLLTENEMIPTQLSHIVSAATLDSKQLNIMHASDRLFFRPVLATADNPASEGYLHEKHNLQLGFGDQNALVGEYPPQFCSELTSINWREDNLQCEIEYGLYEILPWDNYRVQIEEHNKTVAAERLKREVEGIKRTFLDRHNERLSRDRNAWCGLFSLFTKSHVRADKSLKDLVFHAQGKSQEGSGRRSQIIMKELNWLDDNGEIISEQLRRVIN</sequence>
<organism evidence="1 2">
    <name type="scientific">Legionella pneumophila</name>
    <dbReference type="NCBI Taxonomy" id="446"/>
    <lineage>
        <taxon>Bacteria</taxon>
        <taxon>Pseudomonadati</taxon>
        <taxon>Pseudomonadota</taxon>
        <taxon>Gammaproteobacteria</taxon>
        <taxon>Legionellales</taxon>
        <taxon>Legionellaceae</taxon>
        <taxon>Legionella</taxon>
    </lineage>
</organism>
<evidence type="ECO:0000313" key="2">
    <source>
        <dbReference type="Proteomes" id="UP000861567"/>
    </source>
</evidence>